<dbReference type="AlphaFoldDB" id="A0A5B7EV34"/>
<dbReference type="Proteomes" id="UP000324222">
    <property type="component" value="Unassembled WGS sequence"/>
</dbReference>
<comment type="caution">
    <text evidence="1">The sequence shown here is derived from an EMBL/GenBank/DDBJ whole genome shotgun (WGS) entry which is preliminary data.</text>
</comment>
<organism evidence="1 2">
    <name type="scientific">Portunus trituberculatus</name>
    <name type="common">Swimming crab</name>
    <name type="synonym">Neptunus trituberculatus</name>
    <dbReference type="NCBI Taxonomy" id="210409"/>
    <lineage>
        <taxon>Eukaryota</taxon>
        <taxon>Metazoa</taxon>
        <taxon>Ecdysozoa</taxon>
        <taxon>Arthropoda</taxon>
        <taxon>Crustacea</taxon>
        <taxon>Multicrustacea</taxon>
        <taxon>Malacostraca</taxon>
        <taxon>Eumalacostraca</taxon>
        <taxon>Eucarida</taxon>
        <taxon>Decapoda</taxon>
        <taxon>Pleocyemata</taxon>
        <taxon>Brachyura</taxon>
        <taxon>Eubrachyura</taxon>
        <taxon>Portunoidea</taxon>
        <taxon>Portunidae</taxon>
        <taxon>Portuninae</taxon>
        <taxon>Portunus</taxon>
    </lineage>
</organism>
<reference evidence="1 2" key="1">
    <citation type="submission" date="2019-05" db="EMBL/GenBank/DDBJ databases">
        <title>Another draft genome of Portunus trituberculatus and its Hox gene families provides insights of decapod evolution.</title>
        <authorList>
            <person name="Jeong J.-H."/>
            <person name="Song I."/>
            <person name="Kim S."/>
            <person name="Choi T."/>
            <person name="Kim D."/>
            <person name="Ryu S."/>
            <person name="Kim W."/>
        </authorList>
    </citation>
    <scope>NUCLEOTIDE SEQUENCE [LARGE SCALE GENOMIC DNA]</scope>
    <source>
        <tissue evidence="1">Muscle</tissue>
    </source>
</reference>
<evidence type="ECO:0000313" key="2">
    <source>
        <dbReference type="Proteomes" id="UP000324222"/>
    </source>
</evidence>
<name>A0A5B7EV34_PORTR</name>
<keyword evidence="2" id="KW-1185">Reference proteome</keyword>
<dbReference type="EMBL" id="VSRR010004102">
    <property type="protein sequence ID" value="MPC38561.1"/>
    <property type="molecule type" value="Genomic_DNA"/>
</dbReference>
<evidence type="ECO:0000313" key="1">
    <source>
        <dbReference type="EMBL" id="MPC38561.1"/>
    </source>
</evidence>
<sequence>MIPHKASGDSLARKRSPYTGLTHSGMSHDTALLVNLLRKLVFIHTASMRTVDGESGESRTGRLLPACLPASLSHHTRRGCLAAWEPDFDQLSLPHVAASDNKRFCKQLTSIGAAARL</sequence>
<accession>A0A5B7EV34</accession>
<gene>
    <name evidence="1" type="ORF">E2C01_032070</name>
</gene>
<proteinExistence type="predicted"/>
<protein>
    <submittedName>
        <fullName evidence="1">Uncharacterized protein</fullName>
    </submittedName>
</protein>